<protein>
    <submittedName>
        <fullName evidence="1">Uncharacterized protein</fullName>
    </submittedName>
</protein>
<gene>
    <name evidence="1" type="ORF">GcM1_183003</name>
</gene>
<evidence type="ECO:0000313" key="2">
    <source>
        <dbReference type="Proteomes" id="UP000285326"/>
    </source>
</evidence>
<sequence>MEFIVFKNPRKEKNNLPLHTIFVMTSQGSLDNEEIKKALSTKRAVGSQEVLALKVDFQWLKAKKNRTSE</sequence>
<organism evidence="1 2">
    <name type="scientific">Golovinomyces cichoracearum</name>
    <dbReference type="NCBI Taxonomy" id="62708"/>
    <lineage>
        <taxon>Eukaryota</taxon>
        <taxon>Fungi</taxon>
        <taxon>Dikarya</taxon>
        <taxon>Ascomycota</taxon>
        <taxon>Pezizomycotina</taxon>
        <taxon>Leotiomycetes</taxon>
        <taxon>Erysiphales</taxon>
        <taxon>Erysiphaceae</taxon>
        <taxon>Golovinomyces</taxon>
    </lineage>
</organism>
<evidence type="ECO:0000313" key="1">
    <source>
        <dbReference type="EMBL" id="RKF81342.1"/>
    </source>
</evidence>
<dbReference type="Proteomes" id="UP000285326">
    <property type="component" value="Unassembled WGS sequence"/>
</dbReference>
<dbReference type="EMBL" id="MCBS01018388">
    <property type="protein sequence ID" value="RKF81342.1"/>
    <property type="molecule type" value="Genomic_DNA"/>
</dbReference>
<reference evidence="1 2" key="1">
    <citation type="journal article" date="2018" name="BMC Genomics">
        <title>Comparative genome analyses reveal sequence features reflecting distinct modes of host-adaptation between dicot and monocot powdery mildew.</title>
        <authorList>
            <person name="Wu Y."/>
            <person name="Ma X."/>
            <person name="Pan Z."/>
            <person name="Kale S.D."/>
            <person name="Song Y."/>
            <person name="King H."/>
            <person name="Zhang Q."/>
            <person name="Presley C."/>
            <person name="Deng X."/>
            <person name="Wei C.I."/>
            <person name="Xiao S."/>
        </authorList>
    </citation>
    <scope>NUCLEOTIDE SEQUENCE [LARGE SCALE GENOMIC DNA]</scope>
    <source>
        <strain evidence="1">UMSG1</strain>
    </source>
</reference>
<name>A0A420J3G2_9PEZI</name>
<proteinExistence type="predicted"/>
<accession>A0A420J3G2</accession>
<dbReference type="AlphaFoldDB" id="A0A420J3G2"/>
<comment type="caution">
    <text evidence="1">The sequence shown here is derived from an EMBL/GenBank/DDBJ whole genome shotgun (WGS) entry which is preliminary data.</text>
</comment>